<protein>
    <submittedName>
        <fullName evidence="2">Uncharacterized protein</fullName>
    </submittedName>
</protein>
<keyword evidence="1" id="KW-0732">Signal</keyword>
<name>A0ABQ3W1I4_9LACO</name>
<feature type="signal peptide" evidence="1">
    <location>
        <begin position="1"/>
        <end position="28"/>
    </location>
</feature>
<evidence type="ECO:0000313" key="3">
    <source>
        <dbReference type="Proteomes" id="UP000604765"/>
    </source>
</evidence>
<evidence type="ECO:0000313" key="2">
    <source>
        <dbReference type="EMBL" id="GHP14312.1"/>
    </source>
</evidence>
<proteinExistence type="predicted"/>
<keyword evidence="3" id="KW-1185">Reference proteome</keyword>
<dbReference type="EMBL" id="BNJR01000015">
    <property type="protein sequence ID" value="GHP14312.1"/>
    <property type="molecule type" value="Genomic_DNA"/>
</dbReference>
<organism evidence="2 3">
    <name type="scientific">Lentilactobacillus fungorum</name>
    <dbReference type="NCBI Taxonomy" id="2201250"/>
    <lineage>
        <taxon>Bacteria</taxon>
        <taxon>Bacillati</taxon>
        <taxon>Bacillota</taxon>
        <taxon>Bacilli</taxon>
        <taxon>Lactobacillales</taxon>
        <taxon>Lactobacillaceae</taxon>
        <taxon>Lentilactobacillus</taxon>
    </lineage>
</organism>
<feature type="chain" id="PRO_5045513321" evidence="1">
    <location>
        <begin position="29"/>
        <end position="138"/>
    </location>
</feature>
<reference evidence="2 3" key="1">
    <citation type="journal article" date="2021" name="Int. J. Syst. Evol. Microbiol.">
        <title>Lentilactobacillus fungorum sp. nov., isolated from spent mushroom substrates.</title>
        <authorList>
            <person name="Tohno M."/>
            <person name="Tanizawa Y."/>
            <person name="Kojima Y."/>
            <person name="Sakamoto M."/>
            <person name="Ohkuma M."/>
            <person name="Kobayashi H."/>
        </authorList>
    </citation>
    <scope>NUCLEOTIDE SEQUENCE [LARGE SCALE GENOMIC DNA]</scope>
    <source>
        <strain evidence="2 3">YK48G</strain>
    </source>
</reference>
<dbReference type="RefSeq" id="WP_203630327.1">
    <property type="nucleotide sequence ID" value="NZ_BNJR01000015.1"/>
</dbReference>
<evidence type="ECO:0000256" key="1">
    <source>
        <dbReference type="SAM" id="SignalP"/>
    </source>
</evidence>
<dbReference type="Proteomes" id="UP000604765">
    <property type="component" value="Unassembled WGS sequence"/>
</dbReference>
<sequence>MNRITKYALLALSSITFATTVSTVQSHAATWHYGTPKTLRGTYKVARHAGTGKYRFKYYEGVRVTGRDFETFGLGDGFAMNRVSYKRYGRYTYVLRGVEYRYSHKVNYVKLRATHYKLKERIITPHYADKHFSRVYYW</sequence>
<comment type="caution">
    <text evidence="2">The sequence shown here is derived from an EMBL/GenBank/DDBJ whole genome shotgun (WGS) entry which is preliminary data.</text>
</comment>
<accession>A0ABQ3W1I4</accession>
<gene>
    <name evidence="2" type="ORF">YK48G_17370</name>
</gene>